<keyword evidence="2" id="KW-1185">Reference proteome</keyword>
<name>A0AA39VB76_ACESA</name>
<reference evidence="1" key="2">
    <citation type="submission" date="2023-06" db="EMBL/GenBank/DDBJ databases">
        <authorList>
            <person name="Swenson N.G."/>
            <person name="Wegrzyn J.L."/>
            <person name="Mcevoy S.L."/>
        </authorList>
    </citation>
    <scope>NUCLEOTIDE SEQUENCE</scope>
    <source>
        <strain evidence="1">NS2018</strain>
        <tissue evidence="1">Leaf</tissue>
    </source>
</reference>
<reference evidence="1" key="1">
    <citation type="journal article" date="2022" name="Plant J.">
        <title>Strategies of tolerance reflected in two North American maple genomes.</title>
        <authorList>
            <person name="McEvoy S.L."/>
            <person name="Sezen U.U."/>
            <person name="Trouern-Trend A."/>
            <person name="McMahon S.M."/>
            <person name="Schaberg P.G."/>
            <person name="Yang J."/>
            <person name="Wegrzyn J.L."/>
            <person name="Swenson N.G."/>
        </authorList>
    </citation>
    <scope>NUCLEOTIDE SEQUENCE</scope>
    <source>
        <strain evidence="1">NS2018</strain>
    </source>
</reference>
<protein>
    <submittedName>
        <fullName evidence="1">Uncharacterized protein</fullName>
    </submittedName>
</protein>
<gene>
    <name evidence="1" type="ORF">LWI29_033874</name>
</gene>
<dbReference type="EMBL" id="JAUESC010000388">
    <property type="protein sequence ID" value="KAK0572592.1"/>
    <property type="molecule type" value="Genomic_DNA"/>
</dbReference>
<evidence type="ECO:0000313" key="1">
    <source>
        <dbReference type="EMBL" id="KAK0572592.1"/>
    </source>
</evidence>
<comment type="caution">
    <text evidence="1">The sequence shown here is derived from an EMBL/GenBank/DDBJ whole genome shotgun (WGS) entry which is preliminary data.</text>
</comment>
<dbReference type="AlphaFoldDB" id="A0AA39VB76"/>
<organism evidence="1 2">
    <name type="scientific">Acer saccharum</name>
    <name type="common">Sugar maple</name>
    <dbReference type="NCBI Taxonomy" id="4024"/>
    <lineage>
        <taxon>Eukaryota</taxon>
        <taxon>Viridiplantae</taxon>
        <taxon>Streptophyta</taxon>
        <taxon>Embryophyta</taxon>
        <taxon>Tracheophyta</taxon>
        <taxon>Spermatophyta</taxon>
        <taxon>Magnoliopsida</taxon>
        <taxon>eudicotyledons</taxon>
        <taxon>Gunneridae</taxon>
        <taxon>Pentapetalae</taxon>
        <taxon>rosids</taxon>
        <taxon>malvids</taxon>
        <taxon>Sapindales</taxon>
        <taxon>Sapindaceae</taxon>
        <taxon>Hippocastanoideae</taxon>
        <taxon>Acereae</taxon>
        <taxon>Acer</taxon>
    </lineage>
</organism>
<proteinExistence type="predicted"/>
<dbReference type="Proteomes" id="UP001168877">
    <property type="component" value="Unassembled WGS sequence"/>
</dbReference>
<evidence type="ECO:0000313" key="2">
    <source>
        <dbReference type="Proteomes" id="UP001168877"/>
    </source>
</evidence>
<sequence length="231" mass="24840">MNLGHHLECGTCVLETGLAASPVEELEAAEDIYTVAMDVLKDLEDEELREVSVDVEKGGVGSVPSVGVGVGIGIIIRAVGAEKESILESGLRQEKNPETVEFSRSVGTVVRSGLQVYGEAGEVSPECNVKEAGRFVRTALKEVDQQRGCDADKVAKVCEAENQGSWRGVADGDLMTGMVRRLSNCAKRLQGWNNSNRCALRDRIGAKKLEMAEYGFGFGELGDFSLWVSVS</sequence>
<accession>A0AA39VB76</accession>